<name>A0A5C5X939_9PLAN</name>
<accession>A0A5C5X939</accession>
<comment type="caution">
    <text evidence="2">The sequence shown here is derived from an EMBL/GenBank/DDBJ whole genome shotgun (WGS) entry which is preliminary data.</text>
</comment>
<keyword evidence="3" id="KW-1185">Reference proteome</keyword>
<organism evidence="2 3">
    <name type="scientific">Thalassoglobus neptunius</name>
    <dbReference type="NCBI Taxonomy" id="1938619"/>
    <lineage>
        <taxon>Bacteria</taxon>
        <taxon>Pseudomonadati</taxon>
        <taxon>Planctomycetota</taxon>
        <taxon>Planctomycetia</taxon>
        <taxon>Planctomycetales</taxon>
        <taxon>Planctomycetaceae</taxon>
        <taxon>Thalassoglobus</taxon>
    </lineage>
</organism>
<feature type="region of interest" description="Disordered" evidence="1">
    <location>
        <begin position="143"/>
        <end position="164"/>
    </location>
</feature>
<evidence type="ECO:0000256" key="1">
    <source>
        <dbReference type="SAM" id="MobiDB-lite"/>
    </source>
</evidence>
<dbReference type="EMBL" id="SIHI01000001">
    <property type="protein sequence ID" value="TWT58665.1"/>
    <property type="molecule type" value="Genomic_DNA"/>
</dbReference>
<dbReference type="Proteomes" id="UP000317243">
    <property type="component" value="Unassembled WGS sequence"/>
</dbReference>
<protein>
    <submittedName>
        <fullName evidence="2">Uncharacterized protein</fullName>
    </submittedName>
</protein>
<proteinExistence type="predicted"/>
<gene>
    <name evidence="2" type="ORF">KOR42_20470</name>
</gene>
<evidence type="ECO:0000313" key="3">
    <source>
        <dbReference type="Proteomes" id="UP000317243"/>
    </source>
</evidence>
<sequence length="164" mass="18938">MKKLKRVHRKEQLALAEDDWRHLAFREQRPRSHSLRARLFRLHRLYQCNQLVQFPECEDFCRLNSTIVRLNKTSQNREDRKHRESFEVDVLETRRHPKVNRTGSACGARLLDSFCSCLLSCLVKIAIRNLSRFLKIGSRIQNSSESSCPVVPSGCPGDSATSSA</sequence>
<dbReference type="AlphaFoldDB" id="A0A5C5X939"/>
<reference evidence="2 3" key="1">
    <citation type="submission" date="2019-02" db="EMBL/GenBank/DDBJ databases">
        <title>Deep-cultivation of Planctomycetes and their phenomic and genomic characterization uncovers novel biology.</title>
        <authorList>
            <person name="Wiegand S."/>
            <person name="Jogler M."/>
            <person name="Boedeker C."/>
            <person name="Pinto D."/>
            <person name="Vollmers J."/>
            <person name="Rivas-Marin E."/>
            <person name="Kohn T."/>
            <person name="Peeters S.H."/>
            <person name="Heuer A."/>
            <person name="Rast P."/>
            <person name="Oberbeckmann S."/>
            <person name="Bunk B."/>
            <person name="Jeske O."/>
            <person name="Meyerdierks A."/>
            <person name="Storesund J.E."/>
            <person name="Kallscheuer N."/>
            <person name="Luecker S."/>
            <person name="Lage O.M."/>
            <person name="Pohl T."/>
            <person name="Merkel B.J."/>
            <person name="Hornburger P."/>
            <person name="Mueller R.-W."/>
            <person name="Bruemmer F."/>
            <person name="Labrenz M."/>
            <person name="Spormann A.M."/>
            <person name="Op Den Camp H."/>
            <person name="Overmann J."/>
            <person name="Amann R."/>
            <person name="Jetten M.S.M."/>
            <person name="Mascher T."/>
            <person name="Medema M.H."/>
            <person name="Devos D.P."/>
            <person name="Kaster A.-K."/>
            <person name="Ovreas L."/>
            <person name="Rohde M."/>
            <person name="Galperin M.Y."/>
            <person name="Jogler C."/>
        </authorList>
    </citation>
    <scope>NUCLEOTIDE SEQUENCE [LARGE SCALE GENOMIC DNA]</scope>
    <source>
        <strain evidence="2 3">KOR42</strain>
    </source>
</reference>
<evidence type="ECO:0000313" key="2">
    <source>
        <dbReference type="EMBL" id="TWT58665.1"/>
    </source>
</evidence>